<dbReference type="EMBL" id="QTSX02007283">
    <property type="protein sequence ID" value="KAJ9049042.1"/>
    <property type="molecule type" value="Genomic_DNA"/>
</dbReference>
<keyword evidence="2" id="KW-1185">Reference proteome</keyword>
<sequence>MPSSSSFPIGIDLGTTYSCVGVWRGERVEIITNDYGSRTTPSCVGFTPDRRHIGEMAQDLALWNASNTVFGVKRMIGRYYDDPYLKRDIKLMPFKVRNQGGKPAIEVAFQGEAHQFTPEQISAMILLKMKQTAELVLGAVKDVVITVPAYFNNIQRKATKAAGASVGLNVLQILAEPTAAALAYGLHTNIARKKHVLVYDLGGGTFDVSMLTIEGSSFKVLATSGDTHLGGEDFDTLLVKHFAKEFNKKHRCDISTNPRAMRRLKVACERAKRNISSETVAAIELDSLYNGLDLITVLTRAKFEEICGHLFTSTLDYISNVLEDAHLPKERIDEVLLSGGHLEFLKSNNSYLRSFPERS</sequence>
<comment type="caution">
    <text evidence="1">The sequence shown here is derived from an EMBL/GenBank/DDBJ whole genome shotgun (WGS) entry which is preliminary data.</text>
</comment>
<protein>
    <submittedName>
        <fullName evidence="1">Hsp70 chaperone</fullName>
    </submittedName>
</protein>
<name>A0ACC2RG25_9FUNG</name>
<evidence type="ECO:0000313" key="2">
    <source>
        <dbReference type="Proteomes" id="UP001165960"/>
    </source>
</evidence>
<reference evidence="1" key="1">
    <citation type="submission" date="2022-04" db="EMBL/GenBank/DDBJ databases">
        <title>Genome of the entomopathogenic fungus Entomophthora muscae.</title>
        <authorList>
            <person name="Elya C."/>
            <person name="Lovett B.R."/>
            <person name="Lee E."/>
            <person name="Macias A.M."/>
            <person name="Hajek A.E."/>
            <person name="De Bivort B.L."/>
            <person name="Kasson M.T."/>
            <person name="De Fine Licht H.H."/>
            <person name="Stajich J.E."/>
        </authorList>
    </citation>
    <scope>NUCLEOTIDE SEQUENCE</scope>
    <source>
        <strain evidence="1">Berkeley</strain>
    </source>
</reference>
<accession>A0ACC2RG25</accession>
<dbReference type="Proteomes" id="UP001165960">
    <property type="component" value="Unassembled WGS sequence"/>
</dbReference>
<proteinExistence type="predicted"/>
<evidence type="ECO:0000313" key="1">
    <source>
        <dbReference type="EMBL" id="KAJ9049042.1"/>
    </source>
</evidence>
<organism evidence="1 2">
    <name type="scientific">Entomophthora muscae</name>
    <dbReference type="NCBI Taxonomy" id="34485"/>
    <lineage>
        <taxon>Eukaryota</taxon>
        <taxon>Fungi</taxon>
        <taxon>Fungi incertae sedis</taxon>
        <taxon>Zoopagomycota</taxon>
        <taxon>Entomophthoromycotina</taxon>
        <taxon>Entomophthoromycetes</taxon>
        <taxon>Entomophthorales</taxon>
        <taxon>Entomophthoraceae</taxon>
        <taxon>Entomophthora</taxon>
    </lineage>
</organism>
<gene>
    <name evidence="1" type="primary">SSA2_12</name>
    <name evidence="1" type="ORF">DSO57_1028656</name>
</gene>